<dbReference type="PANTHER" id="PTHR22443">
    <property type="entry name" value="NON-SPECIFIC LETHAL 1, ISOFORM M"/>
    <property type="match status" value="1"/>
</dbReference>
<dbReference type="GO" id="GO:0044545">
    <property type="term" value="C:NSL complex"/>
    <property type="evidence" value="ECO:0007669"/>
    <property type="project" value="TreeGrafter"/>
</dbReference>
<sequence length="285" mass="32508">MKGNGKNLLRARQALQPMEEGIGGRKMTHIHRLIEDEEDILYQLCDSSDEVLEEGFTQVSRKHASQGFVRKRQGESKYNINNIVIPMSLAKVEKPQYKDILTPSWRVVDTSSLMNSEAEKEEGNEEGQVEDLTNEVFSLRHLDLEQREKLRWPSWGKRKCCRLPKRSGSRLSGSGGGMCTSGEESSVELSCAQLDTDEQQSSEEWLQPQTPWDPRVFPLGEDEEDALLSDNLEQLSPLVLHSRLVDKARAAHPMAAERAVPYFYITPHAWDKEEKMCHGNLKWDT</sequence>
<proteinExistence type="predicted"/>
<evidence type="ECO:0000256" key="1">
    <source>
        <dbReference type="SAM" id="MobiDB-lite"/>
    </source>
</evidence>
<accession>A0A6A5E2E6</accession>
<evidence type="ECO:0000313" key="3">
    <source>
        <dbReference type="EMBL" id="KAF1382421.1"/>
    </source>
</evidence>
<evidence type="ECO:0000313" key="4">
    <source>
        <dbReference type="Proteomes" id="UP000465112"/>
    </source>
</evidence>
<dbReference type="PANTHER" id="PTHR22443:SF18">
    <property type="entry name" value="NON-SPECIFIC LETHAL 1, ISOFORM M"/>
    <property type="match status" value="1"/>
</dbReference>
<dbReference type="EMBL" id="VHII01000012">
    <property type="protein sequence ID" value="KAF1382421.1"/>
    <property type="molecule type" value="Genomic_DNA"/>
</dbReference>
<gene>
    <name evidence="3" type="ORF">PFLUV_G00143610</name>
</gene>
<dbReference type="AlphaFoldDB" id="A0A6A5E2E6"/>
<comment type="caution">
    <text evidence="3">The sequence shown here is derived from an EMBL/GenBank/DDBJ whole genome shotgun (WGS) entry which is preliminary data.</text>
</comment>
<dbReference type="SMART" id="SM01300">
    <property type="entry name" value="PEHE"/>
    <property type="match status" value="1"/>
</dbReference>
<dbReference type="GO" id="GO:0035035">
    <property type="term" value="F:histone acetyltransferase binding"/>
    <property type="evidence" value="ECO:0007669"/>
    <property type="project" value="TreeGrafter"/>
</dbReference>
<feature type="region of interest" description="Disordered" evidence="1">
    <location>
        <begin position="189"/>
        <end position="211"/>
    </location>
</feature>
<name>A0A6A5E2E6_PERFL</name>
<dbReference type="Pfam" id="PF15275">
    <property type="entry name" value="PEHE"/>
    <property type="match status" value="1"/>
</dbReference>
<dbReference type="PROSITE" id="PS52052">
    <property type="entry name" value="PEHE"/>
    <property type="match status" value="1"/>
</dbReference>
<dbReference type="InterPro" id="IPR029332">
    <property type="entry name" value="PEHE_dom"/>
</dbReference>
<organism evidence="3 4">
    <name type="scientific">Perca fluviatilis</name>
    <name type="common">European perch</name>
    <dbReference type="NCBI Taxonomy" id="8168"/>
    <lineage>
        <taxon>Eukaryota</taxon>
        <taxon>Metazoa</taxon>
        <taxon>Chordata</taxon>
        <taxon>Craniata</taxon>
        <taxon>Vertebrata</taxon>
        <taxon>Euteleostomi</taxon>
        <taxon>Actinopterygii</taxon>
        <taxon>Neopterygii</taxon>
        <taxon>Teleostei</taxon>
        <taxon>Neoteleostei</taxon>
        <taxon>Acanthomorphata</taxon>
        <taxon>Eupercaria</taxon>
        <taxon>Perciformes</taxon>
        <taxon>Percoidei</taxon>
        <taxon>Percidae</taxon>
        <taxon>Percinae</taxon>
        <taxon>Perca</taxon>
    </lineage>
</organism>
<dbReference type="Gene3D" id="6.10.250.3170">
    <property type="match status" value="1"/>
</dbReference>
<evidence type="ECO:0000259" key="2">
    <source>
        <dbReference type="PROSITE" id="PS52052"/>
    </source>
</evidence>
<reference evidence="3 4" key="1">
    <citation type="submission" date="2019-06" db="EMBL/GenBank/DDBJ databases">
        <title>A chromosome-scale genome assembly of the European perch, Perca fluviatilis.</title>
        <authorList>
            <person name="Roques C."/>
            <person name="Zahm M."/>
            <person name="Cabau C."/>
            <person name="Klopp C."/>
            <person name="Bouchez O."/>
            <person name="Donnadieu C."/>
            <person name="Kuhl H."/>
            <person name="Gislard M."/>
            <person name="Guendouz S."/>
            <person name="Journot L."/>
            <person name="Haffray P."/>
            <person name="Bestin A."/>
            <person name="Morvezen R."/>
            <person name="Feron R."/>
            <person name="Wen M."/>
            <person name="Jouanno E."/>
            <person name="Herpin A."/>
            <person name="Schartl M."/>
            <person name="Postlethwait J."/>
            <person name="Schaerlinger B."/>
            <person name="Chardard D."/>
            <person name="Lecocq T."/>
            <person name="Poncet C."/>
            <person name="Jaffrelo L."/>
            <person name="Lampietro C."/>
            <person name="Guiguen Y."/>
        </authorList>
    </citation>
    <scope>NUCLEOTIDE SEQUENCE [LARGE SCALE GENOMIC DNA]</scope>
    <source>
        <tissue evidence="3">Blood</tissue>
    </source>
</reference>
<feature type="domain" description="PEHE" evidence="2">
    <location>
        <begin position="99"/>
        <end position="230"/>
    </location>
</feature>
<keyword evidence="4" id="KW-1185">Reference proteome</keyword>
<dbReference type="Proteomes" id="UP000465112">
    <property type="component" value="Chromosome 12"/>
</dbReference>
<protein>
    <recommendedName>
        <fullName evidence="2">PEHE domain-containing protein</fullName>
    </recommendedName>
</protein>
<dbReference type="InterPro" id="IPR026180">
    <property type="entry name" value="NSL1"/>
</dbReference>